<dbReference type="SUPFAM" id="SSF52540">
    <property type="entry name" value="P-loop containing nucleoside triphosphate hydrolases"/>
    <property type="match status" value="1"/>
</dbReference>
<dbReference type="RefSeq" id="WP_101671321.1">
    <property type="nucleotide sequence ID" value="NZ_NMYC01000005.1"/>
</dbReference>
<keyword evidence="13" id="KW-1185">Reference proteome</keyword>
<evidence type="ECO:0000256" key="5">
    <source>
        <dbReference type="ARBA" id="ARBA00022840"/>
    </source>
</evidence>
<dbReference type="InterPro" id="IPR001238">
    <property type="entry name" value="DNA-binding_RecF"/>
</dbReference>
<feature type="binding site" evidence="10">
    <location>
        <begin position="30"/>
        <end position="37"/>
    </location>
    <ligand>
        <name>ATP</name>
        <dbReference type="ChEBI" id="CHEBI:30616"/>
    </ligand>
</feature>
<evidence type="ECO:0000259" key="11">
    <source>
        <dbReference type="Pfam" id="PF02463"/>
    </source>
</evidence>
<feature type="domain" description="RecF/RecN/SMC N-terminal" evidence="11">
    <location>
        <begin position="2"/>
        <end position="350"/>
    </location>
</feature>
<name>A0A2N5IX78_9BIFI</name>
<dbReference type="GO" id="GO:0005524">
    <property type="term" value="F:ATP binding"/>
    <property type="evidence" value="ECO:0007669"/>
    <property type="project" value="UniProtKB-UniRule"/>
</dbReference>
<evidence type="ECO:0000256" key="8">
    <source>
        <dbReference type="ARBA" id="ARBA00023236"/>
    </source>
</evidence>
<dbReference type="EMBL" id="NMYC01000005">
    <property type="protein sequence ID" value="PLS26567.1"/>
    <property type="molecule type" value="Genomic_DNA"/>
</dbReference>
<comment type="caution">
    <text evidence="12">The sequence shown here is derived from an EMBL/GenBank/DDBJ whole genome shotgun (WGS) entry which is preliminary data.</text>
</comment>
<proteinExistence type="inferred from homology"/>
<dbReference type="GO" id="GO:0006302">
    <property type="term" value="P:double-strand break repair"/>
    <property type="evidence" value="ECO:0007669"/>
    <property type="project" value="TreeGrafter"/>
</dbReference>
<dbReference type="GO" id="GO:0000731">
    <property type="term" value="P:DNA synthesis involved in DNA repair"/>
    <property type="evidence" value="ECO:0007669"/>
    <property type="project" value="TreeGrafter"/>
</dbReference>
<keyword evidence="4 10" id="KW-0227">DNA damage</keyword>
<dbReference type="GO" id="GO:0003697">
    <property type="term" value="F:single-stranded DNA binding"/>
    <property type="evidence" value="ECO:0007669"/>
    <property type="project" value="UniProtKB-UniRule"/>
</dbReference>
<evidence type="ECO:0000256" key="10">
    <source>
        <dbReference type="HAMAP-Rule" id="MF_00365"/>
    </source>
</evidence>
<dbReference type="GO" id="GO:0005737">
    <property type="term" value="C:cytoplasm"/>
    <property type="evidence" value="ECO:0007669"/>
    <property type="project" value="UniProtKB-SubCell"/>
</dbReference>
<evidence type="ECO:0000256" key="6">
    <source>
        <dbReference type="ARBA" id="ARBA00023125"/>
    </source>
</evidence>
<protein>
    <recommendedName>
        <fullName evidence="10">DNA replication and repair protein RecF</fullName>
    </recommendedName>
</protein>
<dbReference type="PANTHER" id="PTHR32182">
    <property type="entry name" value="DNA REPLICATION AND REPAIR PROTEIN RECF"/>
    <property type="match status" value="1"/>
</dbReference>
<sequence length="389" mass="42969">MFISRLALDHFRSWDHCLLDFAPGVTILQGANGLGKTNIVEAIEFLATGASHRASSSAPLVERGFDAATIRANLTDDESGRTTTYEATIRAKGANRARVNGGPSMYLRDIVGDIPLVAFTPDDQRLVSADPASRRQFLNQTASLLVRGYADTLQRFTHVAKQRATLLKQLGASEGFDASRDAALSGLEIWTGQYIDLGLQLTRDRMAVVERVREPFRKLVHKLAGPGNDATLDYEPSFDEIAQGGDAPRLISEHFQRLYAGEVARGRNLIGPQRDDLLIELNGFPAREFASNGEMWTLGLALKMAVYRLLEERFGTQPIVILDDVFAQLDETRRTQILRFAAAQRQVFITVAAASDIPTDDISDDDAFADARIIDVATLREQSYNEEAR</sequence>
<keyword evidence="8 10" id="KW-0742">SOS response</keyword>
<dbReference type="PANTHER" id="PTHR32182:SF0">
    <property type="entry name" value="DNA REPLICATION AND REPAIR PROTEIN RECF"/>
    <property type="match status" value="1"/>
</dbReference>
<dbReference type="Pfam" id="PF02463">
    <property type="entry name" value="SMC_N"/>
    <property type="match status" value="1"/>
</dbReference>
<evidence type="ECO:0000256" key="7">
    <source>
        <dbReference type="ARBA" id="ARBA00023204"/>
    </source>
</evidence>
<keyword evidence="6 10" id="KW-0238">DNA-binding</keyword>
<comment type="similarity">
    <text evidence="10">Belongs to the RecF family.</text>
</comment>
<dbReference type="HAMAP" id="MF_00365">
    <property type="entry name" value="RecF"/>
    <property type="match status" value="1"/>
</dbReference>
<keyword evidence="7 10" id="KW-0234">DNA repair</keyword>
<accession>A0A2N5IX78</accession>
<dbReference type="Proteomes" id="UP000234935">
    <property type="component" value="Unassembled WGS sequence"/>
</dbReference>
<dbReference type="OrthoDB" id="9803889at2"/>
<evidence type="ECO:0000256" key="2">
    <source>
        <dbReference type="ARBA" id="ARBA00022705"/>
    </source>
</evidence>
<dbReference type="Gene3D" id="1.20.1050.90">
    <property type="entry name" value="RecF/RecN/SMC, N-terminal domain"/>
    <property type="match status" value="1"/>
</dbReference>
<dbReference type="InterPro" id="IPR042174">
    <property type="entry name" value="RecF_2"/>
</dbReference>
<keyword evidence="2 10" id="KW-0235">DNA replication</keyword>
<evidence type="ECO:0000313" key="13">
    <source>
        <dbReference type="Proteomes" id="UP000234935"/>
    </source>
</evidence>
<evidence type="ECO:0000256" key="4">
    <source>
        <dbReference type="ARBA" id="ARBA00022763"/>
    </source>
</evidence>
<keyword evidence="5 10" id="KW-0067">ATP-binding</keyword>
<evidence type="ECO:0000256" key="3">
    <source>
        <dbReference type="ARBA" id="ARBA00022741"/>
    </source>
</evidence>
<evidence type="ECO:0000313" key="12">
    <source>
        <dbReference type="EMBL" id="PLS26567.1"/>
    </source>
</evidence>
<comment type="subcellular location">
    <subcellularLocation>
        <location evidence="10">Cytoplasm</location>
    </subcellularLocation>
</comment>
<dbReference type="AlphaFoldDB" id="A0A2N5IX78"/>
<evidence type="ECO:0000256" key="9">
    <source>
        <dbReference type="ARBA" id="ARBA00025401"/>
    </source>
</evidence>
<keyword evidence="1 10" id="KW-0963">Cytoplasm</keyword>
<dbReference type="InterPro" id="IPR003395">
    <property type="entry name" value="RecF/RecN/SMC_N"/>
</dbReference>
<dbReference type="GO" id="GO:0006260">
    <property type="term" value="P:DNA replication"/>
    <property type="evidence" value="ECO:0007669"/>
    <property type="project" value="UniProtKB-UniRule"/>
</dbReference>
<keyword evidence="3 10" id="KW-0547">Nucleotide-binding</keyword>
<gene>
    <name evidence="10" type="primary">recF</name>
    <name evidence="12" type="ORF">CGZ88_1052</name>
</gene>
<organism evidence="12 13">
    <name type="scientific">Bifidobacterium anseris</name>
    <dbReference type="NCBI Taxonomy" id="2020963"/>
    <lineage>
        <taxon>Bacteria</taxon>
        <taxon>Bacillati</taxon>
        <taxon>Actinomycetota</taxon>
        <taxon>Actinomycetes</taxon>
        <taxon>Bifidobacteriales</taxon>
        <taxon>Bifidobacteriaceae</taxon>
        <taxon>Bifidobacterium</taxon>
    </lineage>
</organism>
<dbReference type="InterPro" id="IPR027417">
    <property type="entry name" value="P-loop_NTPase"/>
</dbReference>
<reference evidence="12 13" key="1">
    <citation type="submission" date="2017-07" db="EMBL/GenBank/DDBJ databases">
        <title>Bifidobacterium novel species.</title>
        <authorList>
            <person name="Lugli G.A."/>
            <person name="Milani C."/>
            <person name="Duranti S."/>
            <person name="Mangifesta M."/>
        </authorList>
    </citation>
    <scope>NUCLEOTIDE SEQUENCE [LARGE SCALE GENOMIC DNA]</scope>
    <source>
        <strain evidence="13">Goo31D</strain>
    </source>
</reference>
<comment type="function">
    <text evidence="9 10">The RecF protein is involved in DNA metabolism; it is required for DNA replication and normal SOS inducibility. RecF binds preferentially to single-stranded, linear DNA. It also seems to bind ATP.</text>
</comment>
<dbReference type="Gene3D" id="3.40.50.300">
    <property type="entry name" value="P-loop containing nucleotide triphosphate hydrolases"/>
    <property type="match status" value="1"/>
</dbReference>
<evidence type="ECO:0000256" key="1">
    <source>
        <dbReference type="ARBA" id="ARBA00022490"/>
    </source>
</evidence>
<dbReference type="NCBIfam" id="TIGR00611">
    <property type="entry name" value="recf"/>
    <property type="match status" value="1"/>
</dbReference>
<dbReference type="GO" id="GO:0009432">
    <property type="term" value="P:SOS response"/>
    <property type="evidence" value="ECO:0007669"/>
    <property type="project" value="UniProtKB-UniRule"/>
</dbReference>